<dbReference type="SUPFAM" id="SSF51215">
    <property type="entry name" value="Regulatory protein AraC"/>
    <property type="match status" value="1"/>
</dbReference>
<comment type="caution">
    <text evidence="5">The sequence shown here is derived from an EMBL/GenBank/DDBJ whole genome shotgun (WGS) entry which is preliminary data.</text>
</comment>
<dbReference type="RefSeq" id="WP_205174534.1">
    <property type="nucleotide sequence ID" value="NZ_JAFBDZ010000004.1"/>
</dbReference>
<dbReference type="SUPFAM" id="SSF46689">
    <property type="entry name" value="Homeodomain-like"/>
    <property type="match status" value="2"/>
</dbReference>
<protein>
    <submittedName>
        <fullName evidence="5">AraC-like DNA-binding protein</fullName>
    </submittedName>
</protein>
<dbReference type="PROSITE" id="PS01124">
    <property type="entry name" value="HTH_ARAC_FAMILY_2"/>
    <property type="match status" value="1"/>
</dbReference>
<name>A0ABS2NHR3_9BACI</name>
<dbReference type="Proteomes" id="UP001646157">
    <property type="component" value="Unassembled WGS sequence"/>
</dbReference>
<dbReference type="InterPro" id="IPR018062">
    <property type="entry name" value="HTH_AraC-typ_CS"/>
</dbReference>
<evidence type="ECO:0000256" key="3">
    <source>
        <dbReference type="ARBA" id="ARBA00023163"/>
    </source>
</evidence>
<accession>A0ABS2NHR3</accession>
<evidence type="ECO:0000313" key="5">
    <source>
        <dbReference type="EMBL" id="MBM7587358.1"/>
    </source>
</evidence>
<keyword evidence="1" id="KW-0805">Transcription regulation</keyword>
<organism evidence="5 6">
    <name type="scientific">Rossellomorea pakistanensis</name>
    <dbReference type="NCBI Taxonomy" id="992288"/>
    <lineage>
        <taxon>Bacteria</taxon>
        <taxon>Bacillati</taxon>
        <taxon>Bacillota</taxon>
        <taxon>Bacilli</taxon>
        <taxon>Bacillales</taxon>
        <taxon>Bacillaceae</taxon>
        <taxon>Rossellomorea</taxon>
    </lineage>
</organism>
<feature type="domain" description="HTH araC/xylS-type" evidence="4">
    <location>
        <begin position="191"/>
        <end position="289"/>
    </location>
</feature>
<dbReference type="Pfam" id="PF12833">
    <property type="entry name" value="HTH_18"/>
    <property type="match status" value="1"/>
</dbReference>
<dbReference type="SMART" id="SM00342">
    <property type="entry name" value="HTH_ARAC"/>
    <property type="match status" value="1"/>
</dbReference>
<proteinExistence type="predicted"/>
<reference evidence="5 6" key="1">
    <citation type="submission" date="2021-01" db="EMBL/GenBank/DDBJ databases">
        <title>Genomic Encyclopedia of Type Strains, Phase IV (KMG-IV): sequencing the most valuable type-strain genomes for metagenomic binning, comparative biology and taxonomic classification.</title>
        <authorList>
            <person name="Goeker M."/>
        </authorList>
    </citation>
    <scope>NUCLEOTIDE SEQUENCE [LARGE SCALE GENOMIC DNA]</scope>
    <source>
        <strain evidence="5 6">DSM 24834</strain>
    </source>
</reference>
<dbReference type="PANTHER" id="PTHR43280">
    <property type="entry name" value="ARAC-FAMILY TRANSCRIPTIONAL REGULATOR"/>
    <property type="match status" value="1"/>
</dbReference>
<evidence type="ECO:0000256" key="1">
    <source>
        <dbReference type="ARBA" id="ARBA00023015"/>
    </source>
</evidence>
<dbReference type="PANTHER" id="PTHR43280:SF2">
    <property type="entry name" value="HTH-TYPE TRANSCRIPTIONAL REGULATOR EXSA"/>
    <property type="match status" value="1"/>
</dbReference>
<dbReference type="PROSITE" id="PS00041">
    <property type="entry name" value="HTH_ARAC_FAMILY_1"/>
    <property type="match status" value="1"/>
</dbReference>
<dbReference type="InterPro" id="IPR018060">
    <property type="entry name" value="HTH_AraC"/>
</dbReference>
<dbReference type="InterPro" id="IPR037923">
    <property type="entry name" value="HTH-like"/>
</dbReference>
<dbReference type="Gene3D" id="1.10.10.60">
    <property type="entry name" value="Homeodomain-like"/>
    <property type="match status" value="2"/>
</dbReference>
<sequence length="298" mass="34994">MKQFLKTNVNTPIEYISSGLFVSSEPWTHTKRNISSYEVIIGVKKTLYIMQEDVRYEVKPGDILLLLPNHTHQGYKVCDPGVSFYWCHFYCSNYFAMIDDNTMEEEVLSFRSNPDYQRSNPHIFIPIYSVPSSIERINILFNQLLDVANANYYNNRSVDYFVTSLLIEISEQALTNFQTTKEKTKADKNLVKIVEWIRIHAMDTLSVTSIAERFNYNQDYLSRVFKQKHGINIQVYIHILKLSKAKELLTTTSLGIKEIAHLIGISDEKYFMKLFKKYEKVTPTEFRKAYYRTHLNNQ</sequence>
<dbReference type="Pfam" id="PF02311">
    <property type="entry name" value="AraC_binding"/>
    <property type="match status" value="1"/>
</dbReference>
<dbReference type="EMBL" id="JAFBDZ010000004">
    <property type="protein sequence ID" value="MBM7587358.1"/>
    <property type="molecule type" value="Genomic_DNA"/>
</dbReference>
<dbReference type="InterPro" id="IPR003313">
    <property type="entry name" value="AraC-bd"/>
</dbReference>
<evidence type="ECO:0000256" key="2">
    <source>
        <dbReference type="ARBA" id="ARBA00023125"/>
    </source>
</evidence>
<evidence type="ECO:0000313" key="6">
    <source>
        <dbReference type="Proteomes" id="UP001646157"/>
    </source>
</evidence>
<evidence type="ECO:0000259" key="4">
    <source>
        <dbReference type="PROSITE" id="PS01124"/>
    </source>
</evidence>
<dbReference type="InterPro" id="IPR009057">
    <property type="entry name" value="Homeodomain-like_sf"/>
</dbReference>
<gene>
    <name evidence="5" type="ORF">JOC86_003931</name>
</gene>
<keyword evidence="3" id="KW-0804">Transcription</keyword>
<keyword evidence="2" id="KW-0238">DNA-binding</keyword>
<keyword evidence="6" id="KW-1185">Reference proteome</keyword>